<feature type="compositionally biased region" description="Basic residues" evidence="1">
    <location>
        <begin position="82"/>
        <end position="96"/>
    </location>
</feature>
<dbReference type="PANTHER" id="PTHR37540:SF5">
    <property type="entry name" value="TRANSCRIPTION FACTOR DOMAIN-CONTAINING PROTEIN"/>
    <property type="match status" value="1"/>
</dbReference>
<protein>
    <recommendedName>
        <fullName evidence="4">Tachykinin family protein</fullName>
    </recommendedName>
</protein>
<evidence type="ECO:0000256" key="1">
    <source>
        <dbReference type="SAM" id="MobiDB-lite"/>
    </source>
</evidence>
<dbReference type="Proteomes" id="UP001305779">
    <property type="component" value="Unassembled WGS sequence"/>
</dbReference>
<proteinExistence type="predicted"/>
<keyword evidence="3" id="KW-1185">Reference proteome</keyword>
<gene>
    <name evidence="2" type="ORF">PRZ48_012550</name>
</gene>
<dbReference type="InterPro" id="IPR021858">
    <property type="entry name" value="Fun_TF"/>
</dbReference>
<comment type="caution">
    <text evidence="2">The sequence shown here is derived from an EMBL/GenBank/DDBJ whole genome shotgun (WGS) entry which is preliminary data.</text>
</comment>
<reference evidence="2 3" key="1">
    <citation type="journal article" date="2023" name="G3 (Bethesda)">
        <title>A chromosome-level genome assembly of Zasmidium syzygii isolated from banana leaves.</title>
        <authorList>
            <person name="van Westerhoven A.C."/>
            <person name="Mehrabi R."/>
            <person name="Talebi R."/>
            <person name="Steentjes M.B.F."/>
            <person name="Corcolon B."/>
            <person name="Chong P.A."/>
            <person name="Kema G.H.J."/>
            <person name="Seidl M.F."/>
        </authorList>
    </citation>
    <scope>NUCLEOTIDE SEQUENCE [LARGE SCALE GENOMIC DNA]</scope>
    <source>
        <strain evidence="2 3">P124</strain>
    </source>
</reference>
<dbReference type="EMBL" id="JAXOVC010000010">
    <property type="protein sequence ID" value="KAK4496570.1"/>
    <property type="molecule type" value="Genomic_DNA"/>
</dbReference>
<feature type="region of interest" description="Disordered" evidence="1">
    <location>
        <begin position="56"/>
        <end position="103"/>
    </location>
</feature>
<feature type="compositionally biased region" description="Basic and acidic residues" evidence="1">
    <location>
        <begin position="56"/>
        <end position="65"/>
    </location>
</feature>
<name>A0ABR0E5R2_ZASCE</name>
<organism evidence="2 3">
    <name type="scientific">Zasmidium cellare</name>
    <name type="common">Wine cellar mold</name>
    <name type="synonym">Racodium cellare</name>
    <dbReference type="NCBI Taxonomy" id="395010"/>
    <lineage>
        <taxon>Eukaryota</taxon>
        <taxon>Fungi</taxon>
        <taxon>Dikarya</taxon>
        <taxon>Ascomycota</taxon>
        <taxon>Pezizomycotina</taxon>
        <taxon>Dothideomycetes</taxon>
        <taxon>Dothideomycetidae</taxon>
        <taxon>Mycosphaerellales</taxon>
        <taxon>Mycosphaerellaceae</taxon>
        <taxon>Zasmidium</taxon>
    </lineage>
</organism>
<dbReference type="PANTHER" id="PTHR37540">
    <property type="entry name" value="TRANSCRIPTION FACTOR (ACR-2), PUTATIVE-RELATED-RELATED"/>
    <property type="match status" value="1"/>
</dbReference>
<accession>A0ABR0E5R2</accession>
<evidence type="ECO:0008006" key="4">
    <source>
        <dbReference type="Google" id="ProtNLM"/>
    </source>
</evidence>
<sequence>MPPPGTVLFINKSVNSKILTRSEGLERKEIYSHVQQLPLSKASDKGVVISWKVRTGSDSKADNKSSKSSPRRRSSDEDGSRCRRKKTKAGRTKAKKTASDDEPVQDISRLLDRVSVSITAMSVSELDPFDCSPVPMDARVTATLKIFCSSMTNRIFTIKSWAHASLRRILTYASETPELLYAVLCSTSGEMYAKSQDQTFEYNSIYFKGMALTHLQKSIDAAETEAKSPNVATVRAVCTLLYLACIQNELPTAHHHYTALVNLIAKIPHIEQTPLAMRTSFVIPTLFCTSLLRAPPLRISIARSLPSDETPAYETELLNRFDRTLILPDQTSRFTNPATEALLGPSLNSTIAKIQAVESGTDIQKIFAERINLAQDLQEPIGMETPQEHLIRTALYLSLLPLNAANSIAVPFKSHLSERILPALRMTAEMEVWFPCLDLYLWVLCVSAWVFDEEEGVLGWIGELVGGVAGVLGVRSGREVLGCLRGFVWAEKQMGMVVGRLCEGVFGRYE</sequence>
<evidence type="ECO:0000313" key="2">
    <source>
        <dbReference type="EMBL" id="KAK4496570.1"/>
    </source>
</evidence>
<dbReference type="Pfam" id="PF11951">
    <property type="entry name" value="Fungal_trans_2"/>
    <property type="match status" value="1"/>
</dbReference>
<evidence type="ECO:0000313" key="3">
    <source>
        <dbReference type="Proteomes" id="UP001305779"/>
    </source>
</evidence>